<dbReference type="InterPro" id="IPR036291">
    <property type="entry name" value="NAD(P)-bd_dom_sf"/>
</dbReference>
<dbReference type="Proteomes" id="UP000502248">
    <property type="component" value="Chromosome"/>
</dbReference>
<dbReference type="SUPFAM" id="SSF55347">
    <property type="entry name" value="Glyceraldehyde-3-phosphate dehydrogenase-like, C-terminal domain"/>
    <property type="match status" value="1"/>
</dbReference>
<evidence type="ECO:0000313" key="4">
    <source>
        <dbReference type="EMBL" id="QJD87479.1"/>
    </source>
</evidence>
<dbReference type="GO" id="GO:0000166">
    <property type="term" value="F:nucleotide binding"/>
    <property type="evidence" value="ECO:0007669"/>
    <property type="project" value="InterPro"/>
</dbReference>
<dbReference type="PANTHER" id="PTHR43377:SF1">
    <property type="entry name" value="BILIVERDIN REDUCTASE A"/>
    <property type="match status" value="1"/>
</dbReference>
<dbReference type="AlphaFoldDB" id="A0A7Z2VQV5"/>
<dbReference type="InterPro" id="IPR051450">
    <property type="entry name" value="Gfo/Idh/MocA_Oxidoreductases"/>
</dbReference>
<evidence type="ECO:0000259" key="2">
    <source>
        <dbReference type="Pfam" id="PF01408"/>
    </source>
</evidence>
<sequence length="326" mass="36130">MIKVAIAGCGTMGEVHAANLSRMPGVVIAGVYGRNPDALAGFASRYRTKAYDDFERMIEDTDADLVCVLLRTEEHKEYVIRAARCGKHVFCEKPIALRTEDARQMIDVCESHSVQLFIGHVLRFFPNYVDVKKHLDKGTIGDVGVIHTKRVGPHPGRAKAWYSNPAASGGVIMDLMIHDIDFLRWTIGEISSVYAVNVRRHDQDYALATMRFRNGTIANLEAHWGFPGPFQYAYEFAGNRGMIRMNSGDIQPFVMRIGTPDITADPAVAVPVNPAAHDAYYEEMAHFIACIKENRTPLISPHEAAESVAIARKAIQSALTGEPVYL</sequence>
<evidence type="ECO:0000256" key="1">
    <source>
        <dbReference type="ARBA" id="ARBA00010928"/>
    </source>
</evidence>
<accession>A0A7Z2VQV5</accession>
<dbReference type="RefSeq" id="WP_169283723.1">
    <property type="nucleotide sequence ID" value="NZ_CP051680.1"/>
</dbReference>
<dbReference type="InterPro" id="IPR004104">
    <property type="entry name" value="Gfo/Idh/MocA-like_OxRdtase_C"/>
</dbReference>
<proteinExistence type="inferred from homology"/>
<evidence type="ECO:0000313" key="5">
    <source>
        <dbReference type="Proteomes" id="UP000502248"/>
    </source>
</evidence>
<feature type="domain" description="Gfo/Idh/MocA-like oxidoreductase C-terminal" evidence="3">
    <location>
        <begin position="132"/>
        <end position="325"/>
    </location>
</feature>
<dbReference type="InterPro" id="IPR000683">
    <property type="entry name" value="Gfo/Idh/MocA-like_OxRdtase_N"/>
</dbReference>
<dbReference type="Pfam" id="PF02894">
    <property type="entry name" value="GFO_IDH_MocA_C"/>
    <property type="match status" value="1"/>
</dbReference>
<dbReference type="SUPFAM" id="SSF51735">
    <property type="entry name" value="NAD(P)-binding Rossmann-fold domains"/>
    <property type="match status" value="1"/>
</dbReference>
<keyword evidence="5" id="KW-1185">Reference proteome</keyword>
<dbReference type="Gene3D" id="3.40.50.720">
    <property type="entry name" value="NAD(P)-binding Rossmann-like Domain"/>
    <property type="match status" value="1"/>
</dbReference>
<evidence type="ECO:0000259" key="3">
    <source>
        <dbReference type="Pfam" id="PF02894"/>
    </source>
</evidence>
<dbReference type="PANTHER" id="PTHR43377">
    <property type="entry name" value="BILIVERDIN REDUCTASE A"/>
    <property type="match status" value="1"/>
</dbReference>
<protein>
    <submittedName>
        <fullName evidence="4">Gfo/Idh/MocA family oxidoreductase</fullName>
    </submittedName>
</protein>
<dbReference type="KEGG" id="cheb:HH215_32745"/>
<dbReference type="EMBL" id="CP051680">
    <property type="protein sequence ID" value="QJD87479.1"/>
    <property type="molecule type" value="Genomic_DNA"/>
</dbReference>
<dbReference type="Gene3D" id="3.30.360.10">
    <property type="entry name" value="Dihydrodipicolinate Reductase, domain 2"/>
    <property type="match status" value="1"/>
</dbReference>
<reference evidence="4 5" key="1">
    <citation type="submission" date="2020-04" db="EMBL/GenBank/DDBJ databases">
        <title>Genome sequencing of novel species.</title>
        <authorList>
            <person name="Heo J."/>
            <person name="Kim S.-J."/>
            <person name="Kim J.-S."/>
            <person name="Hong S.-B."/>
            <person name="Kwon S.-W."/>
        </authorList>
    </citation>
    <scope>NUCLEOTIDE SEQUENCE [LARGE SCALE GENOMIC DNA]</scope>
    <source>
        <strain evidence="4 5">MFER-1</strain>
    </source>
</reference>
<name>A0A7Z2VQV5_9BACL</name>
<feature type="domain" description="Gfo/Idh/MocA-like oxidoreductase N-terminal" evidence="2">
    <location>
        <begin position="2"/>
        <end position="120"/>
    </location>
</feature>
<dbReference type="Pfam" id="PF01408">
    <property type="entry name" value="GFO_IDH_MocA"/>
    <property type="match status" value="1"/>
</dbReference>
<comment type="similarity">
    <text evidence="1">Belongs to the Gfo/Idh/MocA family.</text>
</comment>
<gene>
    <name evidence="4" type="ORF">HH215_32745</name>
</gene>
<organism evidence="4 5">
    <name type="scientific">Cohnella herbarum</name>
    <dbReference type="NCBI Taxonomy" id="2728023"/>
    <lineage>
        <taxon>Bacteria</taxon>
        <taxon>Bacillati</taxon>
        <taxon>Bacillota</taxon>
        <taxon>Bacilli</taxon>
        <taxon>Bacillales</taxon>
        <taxon>Paenibacillaceae</taxon>
        <taxon>Cohnella</taxon>
    </lineage>
</organism>